<protein>
    <recommendedName>
        <fullName evidence="3">Lipoprotein</fullName>
    </recommendedName>
</protein>
<name>A0AAQ2X1P3_9SPIR</name>
<accession>A0AAQ2X1P3</accession>
<dbReference type="Proteomes" id="UP001164544">
    <property type="component" value="Plasmid p410-lp97"/>
</dbReference>
<evidence type="ECO:0000313" key="2">
    <source>
        <dbReference type="Proteomes" id="UP001164544"/>
    </source>
</evidence>
<reference evidence="1" key="1">
    <citation type="submission" date="2022-12" db="EMBL/GenBank/DDBJ databases">
        <title>B. miyamotoi WGS.</title>
        <authorList>
            <person name="Kuleshov K.V."/>
            <person name="Hoornstra D."/>
            <person name="Hovius J.W."/>
            <person name="Platonov A.E."/>
            <person name="Telford S.R. III."/>
        </authorList>
    </citation>
    <scope>NUCLEOTIDE SEQUENCE</scope>
    <source>
        <strain evidence="1">410</strain>
        <plasmid evidence="1">p410-lp97</plasmid>
    </source>
</reference>
<dbReference type="PROSITE" id="PS51257">
    <property type="entry name" value="PROKAR_LIPOPROTEIN"/>
    <property type="match status" value="1"/>
</dbReference>
<dbReference type="RefSeq" id="WP_269447573.1">
    <property type="nucleotide sequence ID" value="NZ_CP017134.1"/>
</dbReference>
<gene>
    <name evidence="1" type="ORF">O5398_04975</name>
</gene>
<dbReference type="EMBL" id="CP114638">
    <property type="protein sequence ID" value="WAZ91478.1"/>
    <property type="molecule type" value="Genomic_DNA"/>
</dbReference>
<sequence>MNKSILAVCMLILLSLLSCDINAFNEMLNKAREKYIKESKK</sequence>
<evidence type="ECO:0000313" key="1">
    <source>
        <dbReference type="EMBL" id="WAZ91478.1"/>
    </source>
</evidence>
<proteinExistence type="predicted"/>
<geneLocation type="plasmid" evidence="1 2">
    <name>p410-lp97</name>
</geneLocation>
<organism evidence="1 2">
    <name type="scientific">Borrelia miyamotoi</name>
    <dbReference type="NCBI Taxonomy" id="47466"/>
    <lineage>
        <taxon>Bacteria</taxon>
        <taxon>Pseudomonadati</taxon>
        <taxon>Spirochaetota</taxon>
        <taxon>Spirochaetia</taxon>
        <taxon>Spirochaetales</taxon>
        <taxon>Borreliaceae</taxon>
        <taxon>Borrelia</taxon>
    </lineage>
</organism>
<dbReference type="AlphaFoldDB" id="A0AAQ2X1P3"/>
<evidence type="ECO:0008006" key="3">
    <source>
        <dbReference type="Google" id="ProtNLM"/>
    </source>
</evidence>
<keyword evidence="1" id="KW-0614">Plasmid</keyword>